<organism evidence="5 6">
    <name type="scientific">Neolewinella lacunae</name>
    <dbReference type="NCBI Taxonomy" id="1517758"/>
    <lineage>
        <taxon>Bacteria</taxon>
        <taxon>Pseudomonadati</taxon>
        <taxon>Bacteroidota</taxon>
        <taxon>Saprospiria</taxon>
        <taxon>Saprospirales</taxon>
        <taxon>Lewinellaceae</taxon>
        <taxon>Neolewinella</taxon>
    </lineage>
</organism>
<evidence type="ECO:0000259" key="4">
    <source>
        <dbReference type="Pfam" id="PF18348"/>
    </source>
</evidence>
<dbReference type="InterPro" id="IPR041382">
    <property type="entry name" value="SH3_16"/>
</dbReference>
<feature type="domain" description="Bacterial dipeptidyl-peptidase SH3" evidence="4">
    <location>
        <begin position="203"/>
        <end position="250"/>
    </location>
</feature>
<keyword evidence="6" id="KW-1185">Reference proteome</keyword>
<name>A0A923T6P5_9BACT</name>
<gene>
    <name evidence="5" type="ORF">H9S92_05685</name>
</gene>
<keyword evidence="2" id="KW-0472">Membrane</keyword>
<evidence type="ECO:0000256" key="2">
    <source>
        <dbReference type="SAM" id="Phobius"/>
    </source>
</evidence>
<evidence type="ECO:0000256" key="1">
    <source>
        <dbReference type="PROSITE-ProRule" id="PRU00339"/>
    </source>
</evidence>
<dbReference type="Gene3D" id="2.30.30.40">
    <property type="entry name" value="SH3 Domains"/>
    <property type="match status" value="1"/>
</dbReference>
<dbReference type="Proteomes" id="UP000650081">
    <property type="component" value="Unassembled WGS sequence"/>
</dbReference>
<feature type="transmembrane region" description="Helical" evidence="2">
    <location>
        <begin position="162"/>
        <end position="180"/>
    </location>
</feature>
<keyword evidence="3" id="KW-0732">Signal</keyword>
<feature type="chain" id="PRO_5037104106" description="Bacterial dipeptidyl-peptidase SH3 domain-containing protein" evidence="3">
    <location>
        <begin position="20"/>
        <end position="253"/>
    </location>
</feature>
<dbReference type="Gene3D" id="1.25.40.10">
    <property type="entry name" value="Tetratricopeptide repeat domain"/>
    <property type="match status" value="1"/>
</dbReference>
<keyword evidence="2" id="KW-0812">Transmembrane</keyword>
<sequence>MFRPLLLLVTLLLCLALVGQDDALALARQRLQGDDAAAQIAALDTLLARGGGVSAEYYQALGNAHFARGNFGYAILNYERGLRIKPAHAGLANNLRYVRAEAGINRLEIKEFFLIRWWRISAAFLGAELAYWLAMACWWLAVGGITLWWLRRSEMEEKRRFALLPGAGFLLVLAILFFALGNSRNALLENDREAVLITEGADLRVAPGPDATLEETLHQGLRLRILDDFDGYRKVSLEDGRQGWLPEESLEVI</sequence>
<dbReference type="RefSeq" id="WP_187465750.1">
    <property type="nucleotide sequence ID" value="NZ_JACSIT010000069.1"/>
</dbReference>
<dbReference type="InterPro" id="IPR011990">
    <property type="entry name" value="TPR-like_helical_dom_sf"/>
</dbReference>
<keyword evidence="1" id="KW-0802">TPR repeat</keyword>
<protein>
    <recommendedName>
        <fullName evidence="4">Bacterial dipeptidyl-peptidase SH3 domain-containing protein</fullName>
    </recommendedName>
</protein>
<dbReference type="SUPFAM" id="SSF48452">
    <property type="entry name" value="TPR-like"/>
    <property type="match status" value="1"/>
</dbReference>
<evidence type="ECO:0000313" key="5">
    <source>
        <dbReference type="EMBL" id="MBC6993640.1"/>
    </source>
</evidence>
<feature type="signal peptide" evidence="3">
    <location>
        <begin position="1"/>
        <end position="19"/>
    </location>
</feature>
<dbReference type="AlphaFoldDB" id="A0A923T6P5"/>
<proteinExistence type="predicted"/>
<comment type="caution">
    <text evidence="5">The sequence shown here is derived from an EMBL/GenBank/DDBJ whole genome shotgun (WGS) entry which is preliminary data.</text>
</comment>
<dbReference type="Pfam" id="PF18348">
    <property type="entry name" value="SH3_16"/>
    <property type="match status" value="1"/>
</dbReference>
<feature type="transmembrane region" description="Helical" evidence="2">
    <location>
        <begin position="129"/>
        <end position="150"/>
    </location>
</feature>
<dbReference type="InterPro" id="IPR019734">
    <property type="entry name" value="TPR_rpt"/>
</dbReference>
<feature type="repeat" description="TPR" evidence="1">
    <location>
        <begin position="55"/>
        <end position="88"/>
    </location>
</feature>
<dbReference type="SMART" id="SM00028">
    <property type="entry name" value="TPR"/>
    <property type="match status" value="1"/>
</dbReference>
<dbReference type="EMBL" id="JACSIT010000069">
    <property type="protein sequence ID" value="MBC6993640.1"/>
    <property type="molecule type" value="Genomic_DNA"/>
</dbReference>
<keyword evidence="2" id="KW-1133">Transmembrane helix</keyword>
<reference evidence="5" key="1">
    <citation type="submission" date="2020-08" db="EMBL/GenBank/DDBJ databases">
        <title>Lewinella bacteria from marine environments.</title>
        <authorList>
            <person name="Zhong Y."/>
        </authorList>
    </citation>
    <scope>NUCLEOTIDE SEQUENCE</scope>
    <source>
        <strain evidence="5">KCTC 42187</strain>
    </source>
</reference>
<accession>A0A923T6P5</accession>
<dbReference type="PROSITE" id="PS50005">
    <property type="entry name" value="TPR"/>
    <property type="match status" value="1"/>
</dbReference>
<evidence type="ECO:0000256" key="3">
    <source>
        <dbReference type="SAM" id="SignalP"/>
    </source>
</evidence>
<evidence type="ECO:0000313" key="6">
    <source>
        <dbReference type="Proteomes" id="UP000650081"/>
    </source>
</evidence>